<dbReference type="Proteomes" id="UP000002725">
    <property type="component" value="Chromosome"/>
</dbReference>
<dbReference type="RefSeq" id="WP_012506764.1">
    <property type="nucleotide sequence ID" value="NC_011059.1"/>
</dbReference>
<dbReference type="AlphaFoldDB" id="B4S6D2"/>
<keyword evidence="2" id="KW-1185">Reference proteome</keyword>
<dbReference type="STRING" id="290512.Paes_2232"/>
<dbReference type="InterPro" id="IPR029058">
    <property type="entry name" value="AB_hydrolase_fold"/>
</dbReference>
<sequence>MTKSDTHLVEHRNNRSDTAVVFIHGFNGDASSGTWGDFPDYVRNNPALANWDIYSLGYATKLSIDLVGLWEACPDISKLACFLHTCCMNPPLDRYKSLALVAHSMGGLVVQRALVDYDDLVRVVSHVFLFGTPSGGLAKASPFKMLNRQVRDMVRNGPFVKDLRHRWVLRFGDAAGKILPFKFWAVAGDRDEFVPAGSSLEPFRKHFSQASVCVVPGNHLDIIKPLSSNHLSAQLLFKGLQGTAGISGPWTGAAVAVESREFVKAIELFEPHQEDLDTDAATLLALALEGVGRSKDAMALLEKYKGSSTDAMGVLAGRLKRRWLVERRAADALRARELYAEAYKIAEQAGDHAQAFYHGINIAFMDLAYSSARTEAKANASRMAAKVLLHCKSAKPEKWRFATEAEALLMQGEGAAALGRYKAYIEECPSPREVESTYMQAKKVADLMGLRSLNDQLDRLFLGIGQS</sequence>
<dbReference type="SUPFAM" id="SSF53474">
    <property type="entry name" value="alpha/beta-Hydrolases"/>
    <property type="match status" value="1"/>
</dbReference>
<proteinExistence type="predicted"/>
<gene>
    <name evidence="1" type="ordered locus">Paes_2232</name>
</gene>
<reference evidence="1" key="1">
    <citation type="submission" date="2008-06" db="EMBL/GenBank/DDBJ databases">
        <title>Complete sequence of chromosome of Prosthecochloris aestuarii DSM 271.</title>
        <authorList>
            <consortium name="US DOE Joint Genome Institute"/>
            <person name="Lucas S."/>
            <person name="Copeland A."/>
            <person name="Lapidus A."/>
            <person name="Glavina del Rio T."/>
            <person name="Dalin E."/>
            <person name="Tice H."/>
            <person name="Bruce D."/>
            <person name="Goodwin L."/>
            <person name="Pitluck S."/>
            <person name="Schmutz J."/>
            <person name="Larimer F."/>
            <person name="Land M."/>
            <person name="Hauser L."/>
            <person name="Kyrpides N."/>
            <person name="Anderson I."/>
            <person name="Liu Z."/>
            <person name="Li T."/>
            <person name="Zhao F."/>
            <person name="Overmann J."/>
            <person name="Bryant D.A."/>
            <person name="Richardson P."/>
        </authorList>
    </citation>
    <scope>NUCLEOTIDE SEQUENCE [LARGE SCALE GENOMIC DNA]</scope>
    <source>
        <strain evidence="1">DSM 271</strain>
    </source>
</reference>
<evidence type="ECO:0008006" key="3">
    <source>
        <dbReference type="Google" id="ProtNLM"/>
    </source>
</evidence>
<dbReference type="KEGG" id="paa:Paes_2232"/>
<dbReference type="InterPro" id="IPR046880">
    <property type="entry name" value="TPR-S"/>
</dbReference>
<dbReference type="Gene3D" id="3.40.50.1820">
    <property type="entry name" value="alpha/beta hydrolase"/>
    <property type="match status" value="1"/>
</dbReference>
<organism evidence="1 2">
    <name type="scientific">Prosthecochloris aestuarii (strain DSM 271 / SK 413)</name>
    <dbReference type="NCBI Taxonomy" id="290512"/>
    <lineage>
        <taxon>Bacteria</taxon>
        <taxon>Pseudomonadati</taxon>
        <taxon>Chlorobiota</taxon>
        <taxon>Chlorobiia</taxon>
        <taxon>Chlorobiales</taxon>
        <taxon>Chlorobiaceae</taxon>
        <taxon>Prosthecochloris</taxon>
    </lineage>
</organism>
<dbReference type="EMBL" id="CP001108">
    <property type="protein sequence ID" value="ACF47234.1"/>
    <property type="molecule type" value="Genomic_DNA"/>
</dbReference>
<name>B4S6D2_PROA2</name>
<dbReference type="eggNOG" id="COG1073">
    <property type="taxonomic scope" value="Bacteria"/>
</dbReference>
<dbReference type="Pfam" id="PF20308">
    <property type="entry name" value="TPR-S"/>
    <property type="match status" value="1"/>
</dbReference>
<accession>B4S6D2</accession>
<dbReference type="HOGENOM" id="CLU_585073_0_0_10"/>
<evidence type="ECO:0000313" key="2">
    <source>
        <dbReference type="Proteomes" id="UP000002725"/>
    </source>
</evidence>
<protein>
    <recommendedName>
        <fullName evidence="3">PGAP1 family protein</fullName>
    </recommendedName>
</protein>
<evidence type="ECO:0000313" key="1">
    <source>
        <dbReference type="EMBL" id="ACF47234.1"/>
    </source>
</evidence>